<dbReference type="PANTHER" id="PTHR10509:SF93">
    <property type="entry name" value="CATECHOL O-METHYLTRANSFERASE DOMAIN-CONTAINING PROTEIN 1"/>
    <property type="match status" value="1"/>
</dbReference>
<protein>
    <submittedName>
        <fullName evidence="5">Catechol O-methyltransferase domain-containing protein 1</fullName>
    </submittedName>
</protein>
<evidence type="ECO:0000256" key="1">
    <source>
        <dbReference type="ARBA" id="ARBA00022603"/>
    </source>
</evidence>
<evidence type="ECO:0000256" key="4">
    <source>
        <dbReference type="ARBA" id="ARBA00023453"/>
    </source>
</evidence>
<reference evidence="5" key="1">
    <citation type="submission" date="2025-08" db="UniProtKB">
        <authorList>
            <consortium name="Ensembl"/>
        </authorList>
    </citation>
    <scope>IDENTIFICATION</scope>
</reference>
<organism evidence="5 6">
    <name type="scientific">Astyanax mexicanus</name>
    <name type="common">Blind cave fish</name>
    <name type="synonym">Astyanax fasciatus mexicanus</name>
    <dbReference type="NCBI Taxonomy" id="7994"/>
    <lineage>
        <taxon>Eukaryota</taxon>
        <taxon>Metazoa</taxon>
        <taxon>Chordata</taxon>
        <taxon>Craniata</taxon>
        <taxon>Vertebrata</taxon>
        <taxon>Euteleostomi</taxon>
        <taxon>Actinopterygii</taxon>
        <taxon>Neopterygii</taxon>
        <taxon>Teleostei</taxon>
        <taxon>Ostariophysi</taxon>
        <taxon>Characiformes</taxon>
        <taxon>Characoidei</taxon>
        <taxon>Acestrorhamphidae</taxon>
        <taxon>Acestrorhamphinae</taxon>
        <taxon>Astyanax</taxon>
    </lineage>
</organism>
<dbReference type="GO" id="GO:0032259">
    <property type="term" value="P:methylation"/>
    <property type="evidence" value="ECO:0007669"/>
    <property type="project" value="UniProtKB-KW"/>
</dbReference>
<keyword evidence="3" id="KW-0949">S-adenosyl-L-methionine</keyword>
<dbReference type="InterPro" id="IPR029063">
    <property type="entry name" value="SAM-dependent_MTases_sf"/>
</dbReference>
<dbReference type="Ensembl" id="ENSAMXT00005002469.1">
    <property type="protein sequence ID" value="ENSAMXP00005002227.1"/>
    <property type="gene ID" value="ENSAMXG00005001215.1"/>
</dbReference>
<evidence type="ECO:0000313" key="5">
    <source>
        <dbReference type="Ensembl" id="ENSAMXP00005002227.1"/>
    </source>
</evidence>
<dbReference type="GO" id="GO:0008171">
    <property type="term" value="F:O-methyltransferase activity"/>
    <property type="evidence" value="ECO:0007669"/>
    <property type="project" value="InterPro"/>
</dbReference>
<gene>
    <name evidence="5" type="primary">comtd1</name>
</gene>
<dbReference type="InterPro" id="IPR050362">
    <property type="entry name" value="Cation-dep_OMT"/>
</dbReference>
<dbReference type="AlphaFoldDB" id="A0A8B9GS93"/>
<dbReference type="GO" id="GO:0008757">
    <property type="term" value="F:S-adenosylmethionine-dependent methyltransferase activity"/>
    <property type="evidence" value="ECO:0007669"/>
    <property type="project" value="TreeGrafter"/>
</dbReference>
<dbReference type="Proteomes" id="UP000694621">
    <property type="component" value="Unplaced"/>
</dbReference>
<dbReference type="InterPro" id="IPR002935">
    <property type="entry name" value="SAM_O-MeTrfase"/>
</dbReference>
<dbReference type="Gene3D" id="3.40.50.150">
    <property type="entry name" value="Vaccinia Virus protein VP39"/>
    <property type="match status" value="1"/>
</dbReference>
<name>A0A8B9GS93_ASTMX</name>
<keyword evidence="2" id="KW-0808">Transferase</keyword>
<keyword evidence="1" id="KW-0489">Methyltransferase</keyword>
<accession>A0A8B9GS93</accession>
<dbReference type="PANTHER" id="PTHR10509">
    <property type="entry name" value="O-METHYLTRANSFERASE-RELATED"/>
    <property type="match status" value="1"/>
</dbReference>
<evidence type="ECO:0000256" key="3">
    <source>
        <dbReference type="ARBA" id="ARBA00022691"/>
    </source>
</evidence>
<evidence type="ECO:0000313" key="6">
    <source>
        <dbReference type="Proteomes" id="UP000694621"/>
    </source>
</evidence>
<proteinExistence type="inferred from homology"/>
<evidence type="ECO:0000256" key="2">
    <source>
        <dbReference type="ARBA" id="ARBA00022679"/>
    </source>
</evidence>
<sequence>MPKQAGLRKEAERHFPQMARRIASALKQTRESGAGTRALSIARATNRMGNPSLISKSHKGDNPLLQYVLNNSLREHPVLTKLRLRTMEDPRKGMMVAAEQAQLMANLLKLIKGNKTIEIGMYTGYNTLSMALSVPEDGKVVACEIEEKYINISKPFFAEAGVENKVNIRQQPALTTLDELLQAGEAGTYDFVFIDADKNNNENYYEKSLQLLRKGGIVAIDNVLWGGRVINPEESDTTSQSIDELNKKIHKDKRVDLSMLPVGDGLTLAIKL</sequence>
<dbReference type="Pfam" id="PF01596">
    <property type="entry name" value="Methyltransf_3"/>
    <property type="match status" value="1"/>
</dbReference>
<comment type="similarity">
    <text evidence="4">Belongs to the class I-like SAM-binding methyltransferase superfamily. Cation-dependent O-methyltransferase family.</text>
</comment>
<dbReference type="CDD" id="cd02440">
    <property type="entry name" value="AdoMet_MTases"/>
    <property type="match status" value="1"/>
</dbReference>
<dbReference type="SUPFAM" id="SSF53335">
    <property type="entry name" value="S-adenosyl-L-methionine-dependent methyltransferases"/>
    <property type="match status" value="1"/>
</dbReference>
<dbReference type="PROSITE" id="PS51682">
    <property type="entry name" value="SAM_OMT_I"/>
    <property type="match status" value="1"/>
</dbReference>